<evidence type="ECO:0000256" key="7">
    <source>
        <dbReference type="ARBA" id="ARBA00038093"/>
    </source>
</evidence>
<dbReference type="Pfam" id="PF01850">
    <property type="entry name" value="PIN"/>
    <property type="match status" value="1"/>
</dbReference>
<proteinExistence type="inferred from homology"/>
<keyword evidence="4 8" id="KW-0479">Metal-binding</keyword>
<accession>A0ABU5AUB5</accession>
<evidence type="ECO:0000256" key="1">
    <source>
        <dbReference type="ARBA" id="ARBA00001946"/>
    </source>
</evidence>
<dbReference type="RefSeq" id="WP_320321648.1">
    <property type="nucleotide sequence ID" value="NZ_JAVIIP010000016.1"/>
</dbReference>
<evidence type="ECO:0000313" key="11">
    <source>
        <dbReference type="Proteomes" id="UP001276564"/>
    </source>
</evidence>
<dbReference type="InterPro" id="IPR022907">
    <property type="entry name" value="VapC_family"/>
</dbReference>
<dbReference type="HAMAP" id="MF_00265">
    <property type="entry name" value="VapC_Nob1"/>
    <property type="match status" value="1"/>
</dbReference>
<feature type="binding site" evidence="8">
    <location>
        <position position="5"/>
    </location>
    <ligand>
        <name>Mg(2+)</name>
        <dbReference type="ChEBI" id="CHEBI:18420"/>
    </ligand>
</feature>
<name>A0ABU5AUB5_9HYPH</name>
<keyword evidence="11" id="KW-1185">Reference proteome</keyword>
<dbReference type="Proteomes" id="UP001276564">
    <property type="component" value="Unassembled WGS sequence"/>
</dbReference>
<keyword evidence="8" id="KW-0800">Toxin</keyword>
<dbReference type="PANTHER" id="PTHR33653:SF1">
    <property type="entry name" value="RIBONUCLEASE VAPC2"/>
    <property type="match status" value="1"/>
</dbReference>
<keyword evidence="2 8" id="KW-1277">Toxin-antitoxin system</keyword>
<evidence type="ECO:0000256" key="2">
    <source>
        <dbReference type="ARBA" id="ARBA00022649"/>
    </source>
</evidence>
<keyword evidence="5 8" id="KW-0378">Hydrolase</keyword>
<evidence type="ECO:0000256" key="4">
    <source>
        <dbReference type="ARBA" id="ARBA00022723"/>
    </source>
</evidence>
<evidence type="ECO:0000256" key="6">
    <source>
        <dbReference type="ARBA" id="ARBA00022842"/>
    </source>
</evidence>
<comment type="similarity">
    <text evidence="7 8">Belongs to the PINc/VapC protein family.</text>
</comment>
<comment type="cofactor">
    <cofactor evidence="1 8">
        <name>Mg(2+)</name>
        <dbReference type="ChEBI" id="CHEBI:18420"/>
    </cofactor>
</comment>
<feature type="domain" description="PIN" evidence="9">
    <location>
        <begin position="2"/>
        <end position="123"/>
    </location>
</feature>
<organism evidence="10 11">
    <name type="scientific">Mesorhizobium abyssinicae</name>
    <dbReference type="NCBI Taxonomy" id="1209958"/>
    <lineage>
        <taxon>Bacteria</taxon>
        <taxon>Pseudomonadati</taxon>
        <taxon>Pseudomonadota</taxon>
        <taxon>Alphaproteobacteria</taxon>
        <taxon>Hyphomicrobiales</taxon>
        <taxon>Phyllobacteriaceae</taxon>
        <taxon>Mesorhizobium</taxon>
    </lineage>
</organism>
<evidence type="ECO:0000256" key="5">
    <source>
        <dbReference type="ARBA" id="ARBA00022801"/>
    </source>
</evidence>
<reference evidence="10 11" key="1">
    <citation type="submission" date="2023-08" db="EMBL/GenBank/DDBJ databases">
        <title>Implementing the SeqCode for naming new Mesorhizobium species isolated from Vachellia karroo root nodules.</title>
        <authorList>
            <person name="Van Lill M."/>
        </authorList>
    </citation>
    <scope>NUCLEOTIDE SEQUENCE [LARGE SCALE GENOMIC DNA]</scope>
    <source>
        <strain evidence="10 11">VK4B</strain>
    </source>
</reference>
<keyword evidence="3 8" id="KW-0540">Nuclease</keyword>
<dbReference type="EMBL" id="JAVIIP010000016">
    <property type="protein sequence ID" value="MDX8540880.1"/>
    <property type="molecule type" value="Genomic_DNA"/>
</dbReference>
<dbReference type="InterPro" id="IPR029060">
    <property type="entry name" value="PIN-like_dom_sf"/>
</dbReference>
<evidence type="ECO:0000256" key="8">
    <source>
        <dbReference type="HAMAP-Rule" id="MF_00265"/>
    </source>
</evidence>
<gene>
    <name evidence="8" type="primary">vapC</name>
    <name evidence="10" type="ORF">RFM23_25000</name>
</gene>
<protein>
    <recommendedName>
        <fullName evidence="8">Ribonuclease VapC</fullName>
        <shortName evidence="8">RNase VapC</shortName>
        <ecNumber evidence="8">3.1.-.-</ecNumber>
    </recommendedName>
    <alternativeName>
        <fullName evidence="8">Toxin VapC</fullName>
    </alternativeName>
</protein>
<keyword evidence="6 8" id="KW-0460">Magnesium</keyword>
<comment type="function">
    <text evidence="8">Toxic component of a toxin-antitoxin (TA) system. An RNase.</text>
</comment>
<comment type="caution">
    <text evidence="10">The sequence shown here is derived from an EMBL/GenBank/DDBJ whole genome shotgun (WGS) entry which is preliminary data.</text>
</comment>
<evidence type="ECO:0000259" key="9">
    <source>
        <dbReference type="Pfam" id="PF01850"/>
    </source>
</evidence>
<dbReference type="PANTHER" id="PTHR33653">
    <property type="entry name" value="RIBONUCLEASE VAPC2"/>
    <property type="match status" value="1"/>
</dbReference>
<sequence>MIVLDTNVVSEVMRPQPHPAVLGWLDDQAAETLYISSVTLAEVLFGIEVMAAGRRKNALAEAFAGIRAVFEQRVLPFDTQAARQYAGLAAKARAAGKGLPIPDGYIAAIATAKGFRVASRDVSAFHAAGIPVVNPWESAT</sequence>
<dbReference type="InterPro" id="IPR002716">
    <property type="entry name" value="PIN_dom"/>
</dbReference>
<dbReference type="CDD" id="cd18731">
    <property type="entry name" value="PIN_NgFitB-like"/>
    <property type="match status" value="1"/>
</dbReference>
<dbReference type="SUPFAM" id="SSF88723">
    <property type="entry name" value="PIN domain-like"/>
    <property type="match status" value="1"/>
</dbReference>
<evidence type="ECO:0000256" key="3">
    <source>
        <dbReference type="ARBA" id="ARBA00022722"/>
    </source>
</evidence>
<dbReference type="InterPro" id="IPR050556">
    <property type="entry name" value="Type_II_TA_system_RNase"/>
</dbReference>
<evidence type="ECO:0000313" key="10">
    <source>
        <dbReference type="EMBL" id="MDX8540880.1"/>
    </source>
</evidence>
<dbReference type="Gene3D" id="3.40.50.1010">
    <property type="entry name" value="5'-nuclease"/>
    <property type="match status" value="1"/>
</dbReference>
<dbReference type="EC" id="3.1.-.-" evidence="8"/>
<feature type="binding site" evidence="8">
    <location>
        <position position="103"/>
    </location>
    <ligand>
        <name>Mg(2+)</name>
        <dbReference type="ChEBI" id="CHEBI:18420"/>
    </ligand>
</feature>